<dbReference type="AlphaFoldDB" id="A0AAW7NGQ3"/>
<name>A0AAW7NGQ3_BACCE</name>
<protein>
    <recommendedName>
        <fullName evidence="3">Group-specific protein</fullName>
    </recommendedName>
</protein>
<dbReference type="EMBL" id="JAUIQW010000001">
    <property type="protein sequence ID" value="MDN4873682.1"/>
    <property type="molecule type" value="Genomic_DNA"/>
</dbReference>
<comment type="caution">
    <text evidence="1">The sequence shown here is derived from an EMBL/GenBank/DDBJ whole genome shotgun (WGS) entry which is preliminary data.</text>
</comment>
<accession>A0AAW7NGQ3</accession>
<dbReference type="Proteomes" id="UP001175137">
    <property type="component" value="Unassembled WGS sequence"/>
</dbReference>
<reference evidence="1" key="1">
    <citation type="submission" date="2023-07" db="EMBL/GenBank/DDBJ databases">
        <title>Complete genome sequence of Bacillus cereus SRCM126073 isolated from soil.</title>
        <authorList>
            <person name="Yang H.-G."/>
            <person name="Ryu M.-S."/>
            <person name="Ha G.-S."/>
            <person name="Yang H.-J."/>
            <person name="Jeong D.-Y."/>
        </authorList>
    </citation>
    <scope>NUCLEOTIDE SEQUENCE</scope>
    <source>
        <strain evidence="1">SRCM126073</strain>
    </source>
</reference>
<evidence type="ECO:0000313" key="1">
    <source>
        <dbReference type="EMBL" id="MDN4873682.1"/>
    </source>
</evidence>
<evidence type="ECO:0000313" key="2">
    <source>
        <dbReference type="Proteomes" id="UP001175137"/>
    </source>
</evidence>
<proteinExistence type="predicted"/>
<gene>
    <name evidence="1" type="ORF">QYM23_12540</name>
</gene>
<sequence length="270" mass="31398">MNEMQQKAVEQLLETNSKRIPELEAQLVEIRSESVSLKCLKEIENYYNRMEQAHGNYFFKPYNDYYFKDLEPAPFALFNGMDFNNGFSKITEEEARQAEMELPEEKEFNDFLVKWSEKLKPLLHEIYAANSPILRFEGLEGLYNEIKLVILENWLPNRQGLYSLMKPKGSYIGPPRHAMAGVGMPHHTQRYCDYMALYNCVNEMEDKIEKTILFLKTVHAQLPFAEITKKVPNISITNTNNDDSVQVGSNNSFEKETILGNSNMIEKDEK</sequence>
<dbReference type="RefSeq" id="WP_301266154.1">
    <property type="nucleotide sequence ID" value="NZ_JAUIQW010000001.1"/>
</dbReference>
<organism evidence="1 2">
    <name type="scientific">Bacillus cereus</name>
    <dbReference type="NCBI Taxonomy" id="1396"/>
    <lineage>
        <taxon>Bacteria</taxon>
        <taxon>Bacillati</taxon>
        <taxon>Bacillota</taxon>
        <taxon>Bacilli</taxon>
        <taxon>Bacillales</taxon>
        <taxon>Bacillaceae</taxon>
        <taxon>Bacillus</taxon>
        <taxon>Bacillus cereus group</taxon>
    </lineage>
</organism>
<evidence type="ECO:0008006" key="3">
    <source>
        <dbReference type="Google" id="ProtNLM"/>
    </source>
</evidence>